<keyword evidence="2 4" id="KW-0547">Nucleotide-binding</keyword>
<dbReference type="SUPFAM" id="SSF100950">
    <property type="entry name" value="NagB/RpiA/CoA transferase-like"/>
    <property type="match status" value="1"/>
</dbReference>
<organism evidence="6 7">
    <name type="scientific">Auritidibacter ignavus</name>
    <dbReference type="NCBI Taxonomy" id="678932"/>
    <lineage>
        <taxon>Bacteria</taxon>
        <taxon>Bacillati</taxon>
        <taxon>Actinomycetota</taxon>
        <taxon>Actinomycetes</taxon>
        <taxon>Micrococcales</taxon>
        <taxon>Micrococcaceae</taxon>
        <taxon>Auritidibacter</taxon>
    </lineage>
</organism>
<dbReference type="AlphaFoldDB" id="A0AAJ6DC79"/>
<dbReference type="RefSeq" id="WP_110100027.1">
    <property type="nucleotide sequence ID" value="NZ_CP122565.1"/>
</dbReference>
<evidence type="ECO:0000256" key="5">
    <source>
        <dbReference type="RuleBase" id="RU361279"/>
    </source>
</evidence>
<feature type="binding site" evidence="4">
    <location>
        <position position="55"/>
    </location>
    <ligand>
        <name>substrate</name>
    </ligand>
</feature>
<comment type="cofactor">
    <cofactor evidence="5">
        <name>Mg(2+)</name>
        <dbReference type="ChEBI" id="CHEBI:18420"/>
    </cofactor>
</comment>
<dbReference type="InterPro" id="IPR002698">
    <property type="entry name" value="FTHF_cligase"/>
</dbReference>
<feature type="binding site" evidence="4">
    <location>
        <begin position="3"/>
        <end position="7"/>
    </location>
    <ligand>
        <name>ATP</name>
        <dbReference type="ChEBI" id="CHEBI:30616"/>
    </ligand>
</feature>
<dbReference type="Pfam" id="PF01812">
    <property type="entry name" value="5-FTHF_cyc-lig"/>
    <property type="match status" value="1"/>
</dbReference>
<evidence type="ECO:0000256" key="4">
    <source>
        <dbReference type="PIRSR" id="PIRSR006806-1"/>
    </source>
</evidence>
<keyword evidence="3 4" id="KW-0067">ATP-binding</keyword>
<keyword evidence="5" id="KW-0479">Metal-binding</keyword>
<feature type="binding site" evidence="4">
    <location>
        <begin position="139"/>
        <end position="147"/>
    </location>
    <ligand>
        <name>ATP</name>
        <dbReference type="ChEBI" id="CHEBI:30616"/>
    </ligand>
</feature>
<dbReference type="GO" id="GO:0009396">
    <property type="term" value="P:folic acid-containing compound biosynthetic process"/>
    <property type="evidence" value="ECO:0007669"/>
    <property type="project" value="TreeGrafter"/>
</dbReference>
<name>A0AAJ6DC79_9MICC</name>
<dbReference type="GO" id="GO:0030272">
    <property type="term" value="F:5-formyltetrahydrofolate cyclo-ligase activity"/>
    <property type="evidence" value="ECO:0007669"/>
    <property type="project" value="UniProtKB-EC"/>
</dbReference>
<dbReference type="EC" id="6.3.3.2" evidence="5"/>
<dbReference type="GO" id="GO:0046872">
    <property type="term" value="F:metal ion binding"/>
    <property type="evidence" value="ECO:0007669"/>
    <property type="project" value="UniProtKB-KW"/>
</dbReference>
<feature type="binding site" evidence="4">
    <location>
        <position position="60"/>
    </location>
    <ligand>
        <name>substrate</name>
    </ligand>
</feature>
<dbReference type="PIRSF" id="PIRSF006806">
    <property type="entry name" value="FTHF_cligase"/>
    <property type="match status" value="1"/>
</dbReference>
<keyword evidence="5" id="KW-0460">Magnesium</keyword>
<sequence>MDKKAFRTLMRQRRVALGNAERLRQSHLICEQLLGWYDAQRDAGLTPFSRVASVISYGTEPDTTEFVTGLHERGIQVIVPVPYTDHTMRWAAWTPDVELEETELKGLSQPVGKRFDHDILTEVEAIQVPALAVDSHGHRMGQGGGFYDRVLYHLAQTLDRPVVTLSPVFSHEYYPDFSPIPTDDHDQPVNGAVTTAGIHWTVSGHEK</sequence>
<dbReference type="NCBIfam" id="TIGR02727">
    <property type="entry name" value="MTHFS_bact"/>
    <property type="match status" value="1"/>
</dbReference>
<dbReference type="EMBL" id="CP122566">
    <property type="protein sequence ID" value="WGH93194.1"/>
    <property type="molecule type" value="Genomic_DNA"/>
</dbReference>
<dbReference type="GO" id="GO:0035999">
    <property type="term" value="P:tetrahydrofolate interconversion"/>
    <property type="evidence" value="ECO:0007669"/>
    <property type="project" value="TreeGrafter"/>
</dbReference>
<reference evidence="6 7" key="1">
    <citation type="submission" date="2023-03" db="EMBL/GenBank/DDBJ databases">
        <title>Complete genome sequences of several Auritidibacter ignavus strains isolated from ear infections.</title>
        <authorList>
            <person name="Baehr T."/>
            <person name="Baumhoegger A.M."/>
        </authorList>
    </citation>
    <scope>NUCLEOTIDE SEQUENCE [LARGE SCALE GENOMIC DNA]</scope>
    <source>
        <strain evidence="6 7">BABAE-6</strain>
    </source>
</reference>
<comment type="catalytic activity">
    <reaction evidence="5">
        <text>(6S)-5-formyl-5,6,7,8-tetrahydrofolate + ATP = (6R)-5,10-methenyltetrahydrofolate + ADP + phosphate</text>
        <dbReference type="Rhea" id="RHEA:10488"/>
        <dbReference type="ChEBI" id="CHEBI:30616"/>
        <dbReference type="ChEBI" id="CHEBI:43474"/>
        <dbReference type="ChEBI" id="CHEBI:57455"/>
        <dbReference type="ChEBI" id="CHEBI:57457"/>
        <dbReference type="ChEBI" id="CHEBI:456216"/>
        <dbReference type="EC" id="6.3.3.2"/>
    </reaction>
</comment>
<comment type="similarity">
    <text evidence="1 5">Belongs to the 5-formyltetrahydrofolate cyclo-ligase family.</text>
</comment>
<dbReference type="PANTHER" id="PTHR23407:SF1">
    <property type="entry name" value="5-FORMYLTETRAHYDROFOLATE CYCLO-LIGASE"/>
    <property type="match status" value="1"/>
</dbReference>
<keyword evidence="7" id="KW-1185">Reference proteome</keyword>
<dbReference type="InterPro" id="IPR024185">
    <property type="entry name" value="FTHF_cligase-like_sf"/>
</dbReference>
<gene>
    <name evidence="6" type="ORF">QDX21_13060</name>
</gene>
<dbReference type="Gene3D" id="3.40.50.10420">
    <property type="entry name" value="NagB/RpiA/CoA transferase-like"/>
    <property type="match status" value="1"/>
</dbReference>
<dbReference type="Proteomes" id="UP001224674">
    <property type="component" value="Chromosome"/>
</dbReference>
<proteinExistence type="inferred from homology"/>
<evidence type="ECO:0000313" key="6">
    <source>
        <dbReference type="EMBL" id="WGH93194.1"/>
    </source>
</evidence>
<protein>
    <recommendedName>
        <fullName evidence="5">5-formyltetrahydrofolate cyclo-ligase</fullName>
        <ecNumber evidence="5">6.3.3.2</ecNumber>
    </recommendedName>
</protein>
<evidence type="ECO:0000256" key="2">
    <source>
        <dbReference type="ARBA" id="ARBA00022741"/>
    </source>
</evidence>
<evidence type="ECO:0000256" key="1">
    <source>
        <dbReference type="ARBA" id="ARBA00010638"/>
    </source>
</evidence>
<dbReference type="PANTHER" id="PTHR23407">
    <property type="entry name" value="ATPASE INHIBITOR/5-FORMYLTETRAHYDROFOLATE CYCLO-LIGASE"/>
    <property type="match status" value="1"/>
</dbReference>
<accession>A0AAJ6DC79</accession>
<evidence type="ECO:0000256" key="3">
    <source>
        <dbReference type="ARBA" id="ARBA00022840"/>
    </source>
</evidence>
<keyword evidence="6" id="KW-0436">Ligase</keyword>
<dbReference type="InterPro" id="IPR037171">
    <property type="entry name" value="NagB/RpiA_transferase-like"/>
</dbReference>
<dbReference type="GO" id="GO:0005524">
    <property type="term" value="F:ATP binding"/>
    <property type="evidence" value="ECO:0007669"/>
    <property type="project" value="UniProtKB-KW"/>
</dbReference>
<evidence type="ECO:0000313" key="7">
    <source>
        <dbReference type="Proteomes" id="UP001224674"/>
    </source>
</evidence>